<feature type="region of interest" description="Disordered" evidence="2">
    <location>
        <begin position="523"/>
        <end position="767"/>
    </location>
</feature>
<evidence type="ECO:0000313" key="3">
    <source>
        <dbReference type="EMBL" id="KAK6181687.1"/>
    </source>
</evidence>
<feature type="compositionally biased region" description="Polar residues" evidence="2">
    <location>
        <begin position="932"/>
        <end position="963"/>
    </location>
</feature>
<feature type="compositionally biased region" description="Basic and acidic residues" evidence="2">
    <location>
        <begin position="195"/>
        <end position="229"/>
    </location>
</feature>
<accession>A0AAN8JRC8</accession>
<feature type="compositionally biased region" description="Polar residues" evidence="2">
    <location>
        <begin position="1099"/>
        <end position="1111"/>
    </location>
</feature>
<keyword evidence="1" id="KW-0175">Coiled coil</keyword>
<feature type="compositionally biased region" description="Polar residues" evidence="2">
    <location>
        <begin position="87"/>
        <end position="106"/>
    </location>
</feature>
<dbReference type="Proteomes" id="UP001347796">
    <property type="component" value="Unassembled WGS sequence"/>
</dbReference>
<proteinExistence type="predicted"/>
<feature type="compositionally biased region" description="Basic residues" evidence="2">
    <location>
        <begin position="552"/>
        <end position="561"/>
    </location>
</feature>
<feature type="compositionally biased region" description="Basic and acidic residues" evidence="2">
    <location>
        <begin position="66"/>
        <end position="75"/>
    </location>
</feature>
<feature type="compositionally biased region" description="Polar residues" evidence="2">
    <location>
        <begin position="128"/>
        <end position="157"/>
    </location>
</feature>
<feature type="region of interest" description="Disordered" evidence="2">
    <location>
        <begin position="1381"/>
        <end position="1406"/>
    </location>
</feature>
<feature type="compositionally biased region" description="Polar residues" evidence="2">
    <location>
        <begin position="39"/>
        <end position="49"/>
    </location>
</feature>
<feature type="compositionally biased region" description="Polar residues" evidence="2">
    <location>
        <begin position="313"/>
        <end position="326"/>
    </location>
</feature>
<feature type="compositionally biased region" description="Low complexity" evidence="2">
    <location>
        <begin position="665"/>
        <end position="686"/>
    </location>
</feature>
<name>A0AAN8JRC8_PATCE</name>
<feature type="region of interest" description="Disordered" evidence="2">
    <location>
        <begin position="994"/>
        <end position="1116"/>
    </location>
</feature>
<feature type="compositionally biased region" description="Polar residues" evidence="2">
    <location>
        <begin position="1043"/>
        <end position="1068"/>
    </location>
</feature>
<feature type="coiled-coil region" evidence="1">
    <location>
        <begin position="1630"/>
        <end position="1657"/>
    </location>
</feature>
<feature type="compositionally biased region" description="Basic and acidic residues" evidence="2">
    <location>
        <begin position="401"/>
        <end position="412"/>
    </location>
</feature>
<comment type="caution">
    <text evidence="3">The sequence shown here is derived from an EMBL/GenBank/DDBJ whole genome shotgun (WGS) entry which is preliminary data.</text>
</comment>
<feature type="compositionally biased region" description="Basic and acidic residues" evidence="2">
    <location>
        <begin position="1149"/>
        <end position="1169"/>
    </location>
</feature>
<feature type="compositionally biased region" description="Polar residues" evidence="2">
    <location>
        <begin position="263"/>
        <end position="272"/>
    </location>
</feature>
<protein>
    <submittedName>
        <fullName evidence="3">Uncharacterized protein</fullName>
    </submittedName>
</protein>
<feature type="compositionally biased region" description="Basic and acidic residues" evidence="2">
    <location>
        <begin position="237"/>
        <end position="250"/>
    </location>
</feature>
<feature type="region of interest" description="Disordered" evidence="2">
    <location>
        <begin position="1145"/>
        <end position="1176"/>
    </location>
</feature>
<feature type="compositionally biased region" description="Polar residues" evidence="2">
    <location>
        <begin position="639"/>
        <end position="660"/>
    </location>
</feature>
<sequence length="1672" mass="184757">MSDTSDDSVDSVIAVHDPRRLKVAFPVASATPPVHTSKKAQTQSESKLSSVPVETITPDKPQAKSQDTKSSTDKRTKPKLTIKETPATDTAQNDHNNRPTALSQTHIKNKSDNKDKEKESKTHELSPKESSSNQTGKETNESSTETKSVDGNRQSVSDVKPKRKRRKNKSSKENSNQLPLPDPTKPVENVIESIIDEKTQDKQNAQAKERGKGGDNKDKKTANKKDTQKTKALKVATDIHTKQAETEDVTKPITNDPPIKDVATSSGMGNKFSSEKHKGSKDHDCRKKDKESKKKNKGSKNKSPTSDKDSSVDNRSSIETNDSYSSAATLVATAKAAIGKRSPKKSPRAVPRSGVRLRDAISSDDESFASAGFRTPQATTPLLKRAADPTSPSQRLLEFGRNMERDITEKFRNISPSNAHSTKDNAEKPKKIKMDKTGHFDSPSNSKDTKEPTGASALPDKLFSSLPKRCSKDVNIETDSDSFGMFENTERLYASLPKDYYPIDDNLSDDVFMSCIDLAANSPDIPLRSQNTKTAAQMHSSPATSRKDLKPHQQKSPKPPHKQSTSPFLAHKTTVQQPSSISPITPKYSPEGASKNPTNQRRSPQSPGTSKRLLTELQRHIPMECSKSPKSSRHKISDKITTSNNPIQGNATKSPGTTRRQALEASKSPEVSSSTSSTPPAAQLSPRSPNRSRRVLTTDDSKCSATHGLTSPGAMPKKNPAMDPNSPRESRRAKDSKQKSEEVIYSKIDKASKAKQSNATEKETKTGINIAAVSDISTCSKAVEENSQIQDSPKSPKQDKILVDVEKKKEHLKSTYDNVPDSDDSMVYFTSKNDPVFFEDNCVSEEIIATEKTPMHYKVEEPRKFGIEILKPPEQGKIECVLLEREPNNPPPIFQQKVNTSEEQIGVIEKHGKVPEKDSTTKIISSTEESTGQTAFSKPPCTTSLSITKQSTKSTNPPKQITKNPEVVPAFSKSQNIECKKSRNLDLVEALPVSPNQDPVQAPPNPSMVQQPQKTHNTDLIQAPQNSQNQDLVQPSPKVQHPNLPTGSTECGLASNQGTIKETSQQLTKRQIRRRNKKKKLGNQGSLDSGSEVPLSPTLIPTTDPLSTTVQETKETPNIEMGNIENVAEHTETKISVDRKNVDVGLSLPEKDKQSLREGRGETLPKSDETNPQNKDTCAVESNMQTKGFGTEIKELPPALAENKDRINSDKDKATHVPPPSPMAKDNLMQITEEDEEKEEAECKLSTEKANDVLVFGESVLKRLSSLVESQGDNNELERRFQHDFDEDEDEEICGKKTGLSVLDEICDMGEKFKKENASNQKVEKDISLKETVNGNEAEVLPACANIISEGVPKSKTQSPVQKRPSIPCELQLKDCENPKKDSLEKLSSTQNSLENQIPEPKRDSQQITEVINSYSDVITPTNLSNLENLPKPDTSNVMLNPTGIELKELRSSSDEEFHSPLRRFSGDELMIPAIEETFSELMSVKNILQDMEDKTPTAEVLPKFIGPEGIASPPSYLIGSGRRSRMSPAITERTESELDMSEQLDNVSIGTDSMYADDEDDGSELIFNKTYTEDKGAECLVSCTFYNTSHDYDSDEFWADSSAAEEHYKVLESSANEASCTFYKARSEMHDIQRHLQDLRRQMEHLQEDVQTTTLTPTYSMGSSEWRPITE</sequence>
<feature type="compositionally biased region" description="Basic and acidic residues" evidence="2">
    <location>
        <begin position="613"/>
        <end position="622"/>
    </location>
</feature>
<feature type="compositionally biased region" description="Basic residues" evidence="2">
    <location>
        <begin position="1070"/>
        <end position="1081"/>
    </location>
</feature>
<dbReference type="EMBL" id="JAZGQO010000007">
    <property type="protein sequence ID" value="KAK6181687.1"/>
    <property type="molecule type" value="Genomic_DNA"/>
</dbReference>
<organism evidence="3 4">
    <name type="scientific">Patella caerulea</name>
    <name type="common">Rayed Mediterranean limpet</name>
    <dbReference type="NCBI Taxonomy" id="87958"/>
    <lineage>
        <taxon>Eukaryota</taxon>
        <taxon>Metazoa</taxon>
        <taxon>Spiralia</taxon>
        <taxon>Lophotrochozoa</taxon>
        <taxon>Mollusca</taxon>
        <taxon>Gastropoda</taxon>
        <taxon>Patellogastropoda</taxon>
        <taxon>Patelloidea</taxon>
        <taxon>Patellidae</taxon>
        <taxon>Patella</taxon>
    </lineage>
</organism>
<feature type="compositionally biased region" description="Basic and acidic residues" evidence="2">
    <location>
        <begin position="421"/>
        <end position="439"/>
    </location>
</feature>
<feature type="compositionally biased region" description="Polar residues" evidence="2">
    <location>
        <begin position="1386"/>
        <end position="1396"/>
    </location>
</feature>
<feature type="region of interest" description="Disordered" evidence="2">
    <location>
        <begin position="1"/>
        <end position="471"/>
    </location>
</feature>
<feature type="compositionally biased region" description="Basic and acidic residues" evidence="2">
    <location>
        <begin position="273"/>
        <end position="292"/>
    </location>
</feature>
<feature type="compositionally biased region" description="Polar residues" evidence="2">
    <location>
        <begin position="528"/>
        <end position="544"/>
    </location>
</feature>
<reference evidence="3 4" key="1">
    <citation type="submission" date="2024-01" db="EMBL/GenBank/DDBJ databases">
        <title>The genome of the rayed Mediterranean limpet Patella caerulea (Linnaeus, 1758).</title>
        <authorList>
            <person name="Anh-Thu Weber A."/>
            <person name="Halstead-Nussloch G."/>
        </authorList>
    </citation>
    <scope>NUCLEOTIDE SEQUENCE [LARGE SCALE GENOMIC DNA]</scope>
    <source>
        <strain evidence="3">AATW-2023a</strain>
        <tissue evidence="3">Whole specimen</tissue>
    </source>
</reference>
<evidence type="ECO:0000256" key="1">
    <source>
        <dbReference type="SAM" id="Coils"/>
    </source>
</evidence>
<feature type="compositionally biased region" description="Polar residues" evidence="2">
    <location>
        <begin position="595"/>
        <end position="609"/>
    </location>
</feature>
<feature type="region of interest" description="Disordered" evidence="2">
    <location>
        <begin position="927"/>
        <end position="975"/>
    </location>
</feature>
<feature type="compositionally biased region" description="Low complexity" evidence="2">
    <location>
        <begin position="327"/>
        <end position="337"/>
    </location>
</feature>
<feature type="compositionally biased region" description="Basic and acidic residues" evidence="2">
    <location>
        <begin position="726"/>
        <end position="752"/>
    </location>
</feature>
<gene>
    <name evidence="3" type="ORF">SNE40_009494</name>
</gene>
<feature type="compositionally biased region" description="Polar residues" evidence="2">
    <location>
        <begin position="1007"/>
        <end position="1033"/>
    </location>
</feature>
<evidence type="ECO:0000256" key="2">
    <source>
        <dbReference type="SAM" id="MobiDB-lite"/>
    </source>
</evidence>
<evidence type="ECO:0000313" key="4">
    <source>
        <dbReference type="Proteomes" id="UP001347796"/>
    </source>
</evidence>
<keyword evidence="4" id="KW-1185">Reference proteome</keyword>
<feature type="compositionally biased region" description="Basic and acidic residues" evidence="2">
    <location>
        <begin position="109"/>
        <end position="127"/>
    </location>
</feature>
<feature type="compositionally biased region" description="Polar residues" evidence="2">
    <location>
        <begin position="573"/>
        <end position="583"/>
    </location>
</feature>